<dbReference type="InterPro" id="IPR013320">
    <property type="entry name" value="ConA-like_dom_sf"/>
</dbReference>
<keyword evidence="3" id="KW-1185">Reference proteome</keyword>
<dbReference type="AlphaFoldDB" id="A0AAN8LIZ9"/>
<sequence length="149" mass="17029">MTLGTRGQSCLLLALHKRCKLQALRLSGCLITQPENVSSVLAIALRSEPFQMKELDLSYNPLRYVELDFPLQLNMDHTGESRNKPGLKKYASELTLDPSTANCFLSLSEGNRKVTRQRKERDYPSTQERFDECNQTSIPNRNHFSQIVK</sequence>
<dbReference type="SUPFAM" id="SSF49899">
    <property type="entry name" value="Concanavalin A-like lectins/glucanases"/>
    <property type="match status" value="1"/>
</dbReference>
<reference evidence="2 3" key="1">
    <citation type="submission" date="2021-04" db="EMBL/GenBank/DDBJ databases">
        <authorList>
            <person name="De Guttry C."/>
            <person name="Zahm M."/>
            <person name="Klopp C."/>
            <person name="Cabau C."/>
            <person name="Louis A."/>
            <person name="Berthelot C."/>
            <person name="Parey E."/>
            <person name="Roest Crollius H."/>
            <person name="Montfort J."/>
            <person name="Robinson-Rechavi M."/>
            <person name="Bucao C."/>
            <person name="Bouchez O."/>
            <person name="Gislard M."/>
            <person name="Lluch J."/>
            <person name="Milhes M."/>
            <person name="Lampietro C."/>
            <person name="Lopez Roques C."/>
            <person name="Donnadieu C."/>
            <person name="Braasch I."/>
            <person name="Desvignes T."/>
            <person name="Postlethwait J."/>
            <person name="Bobe J."/>
            <person name="Wedekind C."/>
            <person name="Guiguen Y."/>
        </authorList>
    </citation>
    <scope>NUCLEOTIDE SEQUENCE [LARGE SCALE GENOMIC DNA]</scope>
    <source>
        <strain evidence="2">Cs_M1</strain>
        <tissue evidence="2">Blood</tissue>
    </source>
</reference>
<dbReference type="Proteomes" id="UP001356427">
    <property type="component" value="Unassembled WGS sequence"/>
</dbReference>
<dbReference type="EMBL" id="JAGTTL010000015">
    <property type="protein sequence ID" value="KAK6312390.1"/>
    <property type="molecule type" value="Genomic_DNA"/>
</dbReference>
<protein>
    <recommendedName>
        <fullName evidence="1">SPRY-associated domain-containing protein</fullName>
    </recommendedName>
</protein>
<dbReference type="InterPro" id="IPR003879">
    <property type="entry name" value="Butyrophylin_SPRY"/>
</dbReference>
<dbReference type="Pfam" id="PF13765">
    <property type="entry name" value="PRY"/>
    <property type="match status" value="1"/>
</dbReference>
<accession>A0AAN8LIZ9</accession>
<evidence type="ECO:0000313" key="3">
    <source>
        <dbReference type="Proteomes" id="UP001356427"/>
    </source>
</evidence>
<name>A0AAN8LIZ9_9TELE</name>
<evidence type="ECO:0000259" key="1">
    <source>
        <dbReference type="SMART" id="SM00589"/>
    </source>
</evidence>
<dbReference type="InterPro" id="IPR043136">
    <property type="entry name" value="B30.2/SPRY_sf"/>
</dbReference>
<feature type="domain" description="SPRY-associated" evidence="1">
    <location>
        <begin position="91"/>
        <end position="145"/>
    </location>
</feature>
<dbReference type="PRINTS" id="PR01407">
    <property type="entry name" value="BUTYPHLNCDUF"/>
</dbReference>
<dbReference type="InterPro" id="IPR032675">
    <property type="entry name" value="LRR_dom_sf"/>
</dbReference>
<gene>
    <name evidence="2" type="ORF">J4Q44_G00180540</name>
</gene>
<evidence type="ECO:0000313" key="2">
    <source>
        <dbReference type="EMBL" id="KAK6312390.1"/>
    </source>
</evidence>
<dbReference type="SUPFAM" id="SSF52047">
    <property type="entry name" value="RNI-like"/>
    <property type="match status" value="1"/>
</dbReference>
<dbReference type="Gene3D" id="2.60.120.920">
    <property type="match status" value="1"/>
</dbReference>
<proteinExistence type="predicted"/>
<organism evidence="2 3">
    <name type="scientific">Coregonus suidteri</name>
    <dbReference type="NCBI Taxonomy" id="861788"/>
    <lineage>
        <taxon>Eukaryota</taxon>
        <taxon>Metazoa</taxon>
        <taxon>Chordata</taxon>
        <taxon>Craniata</taxon>
        <taxon>Vertebrata</taxon>
        <taxon>Euteleostomi</taxon>
        <taxon>Actinopterygii</taxon>
        <taxon>Neopterygii</taxon>
        <taxon>Teleostei</taxon>
        <taxon>Protacanthopterygii</taxon>
        <taxon>Salmoniformes</taxon>
        <taxon>Salmonidae</taxon>
        <taxon>Coregoninae</taxon>
        <taxon>Coregonus</taxon>
    </lineage>
</organism>
<comment type="caution">
    <text evidence="2">The sequence shown here is derived from an EMBL/GenBank/DDBJ whole genome shotgun (WGS) entry which is preliminary data.</text>
</comment>
<dbReference type="Gene3D" id="3.80.10.10">
    <property type="entry name" value="Ribonuclease Inhibitor"/>
    <property type="match status" value="1"/>
</dbReference>
<dbReference type="SMART" id="SM00589">
    <property type="entry name" value="PRY"/>
    <property type="match status" value="1"/>
</dbReference>
<dbReference type="InterPro" id="IPR006574">
    <property type="entry name" value="PRY"/>
</dbReference>